<feature type="compositionally biased region" description="Polar residues" evidence="1">
    <location>
        <begin position="131"/>
        <end position="144"/>
    </location>
</feature>
<protein>
    <submittedName>
        <fullName evidence="2">Uncharacterized protein</fullName>
    </submittedName>
</protein>
<sequence length="668" mass="74478">MAQHIKPTSVTDLLLDRVISPSNQPYDDVPDDHTHLPFSRSSSLPRTSFKYPQRTRSHSTQYSSRLPPRPPNTIRRPQRTILSPNSSHGDSPTTLHHPSKRLPSHVLDQSEQKEEAEKKIAKQAERPTTKAAISTKTKQSIQPESRTRKFKQITSSSLHSLHTFRRKEKNNKREEANVHAGQVSENKEDNKEDNGNDIIRKIKRRHPNSTGTDSTPKNDEKISIDLPSPPAISGPQNEGMISERTLKVSIKAQMRVRERGIAKLRERHLTRLGQPQTSRRGLQKSKRTTKKELPPDFFNLMSKRIKDLTDAQWDTLRRHSVCIQPSPIIDHQKIIGQIERNIRDDPSSVMDLPSHIFDHFRRSLHAPKRKRQSKKTIDINFGIDTAISRFPRSQPAGADTTMLEIHNPANSSSPPIDINFGTDTAISPFPRSQPAGADTTMLEIHNPANSSSPPIDINFGTDTAISPFPRSQPAGADTTMLEIHNSANSSSPPIDINFGTDTAISPSRDHNQPELTQRCSRYNPANPSSPPVDINFGTDTAISPFPRSQPAGADTTMLEIHNPANSSSPPIDINFGTDTAISPFPRSQPAGADTTMLEIHNPANSSSPPIDINFGTDTAISPSRDHNQPELTQRCSRYNSQLIITTNRHQLWNRYGHLSLPAITTSRS</sequence>
<organism evidence="2 3">
    <name type="scientific">Blattamonas nauphoetae</name>
    <dbReference type="NCBI Taxonomy" id="2049346"/>
    <lineage>
        <taxon>Eukaryota</taxon>
        <taxon>Metamonada</taxon>
        <taxon>Preaxostyla</taxon>
        <taxon>Oxymonadida</taxon>
        <taxon>Blattamonas</taxon>
    </lineage>
</organism>
<evidence type="ECO:0000313" key="3">
    <source>
        <dbReference type="Proteomes" id="UP001281761"/>
    </source>
</evidence>
<evidence type="ECO:0000256" key="1">
    <source>
        <dbReference type="SAM" id="MobiDB-lite"/>
    </source>
</evidence>
<keyword evidence="3" id="KW-1185">Reference proteome</keyword>
<name>A0ABQ9WS17_9EUKA</name>
<dbReference type="Proteomes" id="UP001281761">
    <property type="component" value="Unassembled WGS sequence"/>
</dbReference>
<comment type="caution">
    <text evidence="2">The sequence shown here is derived from an EMBL/GenBank/DDBJ whole genome shotgun (WGS) entry which is preliminary data.</text>
</comment>
<gene>
    <name evidence="2" type="ORF">BLNAU_22790</name>
</gene>
<accession>A0ABQ9WS17</accession>
<feature type="compositionally biased region" description="Basic and acidic residues" evidence="1">
    <location>
        <begin position="108"/>
        <end position="128"/>
    </location>
</feature>
<dbReference type="EMBL" id="JARBJD010000419">
    <property type="protein sequence ID" value="KAK2942299.1"/>
    <property type="molecule type" value="Genomic_DNA"/>
</dbReference>
<feature type="compositionally biased region" description="Basic and acidic residues" evidence="1">
    <location>
        <begin position="185"/>
        <end position="200"/>
    </location>
</feature>
<feature type="region of interest" description="Disordered" evidence="1">
    <location>
        <begin position="20"/>
        <end position="222"/>
    </location>
</feature>
<evidence type="ECO:0000313" key="2">
    <source>
        <dbReference type="EMBL" id="KAK2942299.1"/>
    </source>
</evidence>
<feature type="compositionally biased region" description="Polar residues" evidence="1">
    <location>
        <begin position="80"/>
        <end position="96"/>
    </location>
</feature>
<proteinExistence type="predicted"/>
<reference evidence="2 3" key="1">
    <citation type="journal article" date="2022" name="bioRxiv">
        <title>Genomics of Preaxostyla Flagellates Illuminates Evolutionary Transitions and the Path Towards Mitochondrial Loss.</title>
        <authorList>
            <person name="Novak L.V.F."/>
            <person name="Treitli S.C."/>
            <person name="Pyrih J."/>
            <person name="Halakuc P."/>
            <person name="Pipaliya S.V."/>
            <person name="Vacek V."/>
            <person name="Brzon O."/>
            <person name="Soukal P."/>
            <person name="Eme L."/>
            <person name="Dacks J.B."/>
            <person name="Karnkowska A."/>
            <person name="Elias M."/>
            <person name="Hampl V."/>
        </authorList>
    </citation>
    <scope>NUCLEOTIDE SEQUENCE [LARGE SCALE GENOMIC DNA]</scope>
    <source>
        <strain evidence="2">NAU3</strain>
        <tissue evidence="2">Gut</tissue>
    </source>
</reference>